<evidence type="ECO:0000313" key="2">
    <source>
        <dbReference type="Proteomes" id="UP000791440"/>
    </source>
</evidence>
<name>A0A921ZUJ1_MANSE</name>
<proteinExistence type="predicted"/>
<keyword evidence="2" id="KW-1185">Reference proteome</keyword>
<dbReference type="AlphaFoldDB" id="A0A921ZUJ1"/>
<reference evidence="1" key="2">
    <citation type="submission" date="2020-12" db="EMBL/GenBank/DDBJ databases">
        <authorList>
            <person name="Kanost M."/>
        </authorList>
    </citation>
    <scope>NUCLEOTIDE SEQUENCE</scope>
</reference>
<protein>
    <submittedName>
        <fullName evidence="1">Uncharacterized protein</fullName>
    </submittedName>
</protein>
<gene>
    <name evidence="1" type="ORF">O3G_MSEX014374</name>
</gene>
<sequence>MSVFAITHTPSRILSPKGYAKVQPGHQLFAKCVPSQDVIGGEPIAISGTNSRLWTDIEQKNPIITLPDPGFEPQDLRALPYRACSTTTPPRQSLQLRAFMISYVYANVRH</sequence>
<dbReference type="EMBL" id="JH669129">
    <property type="protein sequence ID" value="KAG6464233.1"/>
    <property type="molecule type" value="Genomic_DNA"/>
</dbReference>
<comment type="caution">
    <text evidence="1">The sequence shown here is derived from an EMBL/GenBank/DDBJ whole genome shotgun (WGS) entry which is preliminary data.</text>
</comment>
<dbReference type="Proteomes" id="UP000791440">
    <property type="component" value="Unassembled WGS sequence"/>
</dbReference>
<reference evidence="1" key="1">
    <citation type="journal article" date="2016" name="Insect Biochem. Mol. Biol.">
        <title>Multifaceted biological insights from a draft genome sequence of the tobacco hornworm moth, Manduca sexta.</title>
        <authorList>
            <person name="Kanost M.R."/>
            <person name="Arrese E.L."/>
            <person name="Cao X."/>
            <person name="Chen Y.R."/>
            <person name="Chellapilla S."/>
            <person name="Goldsmith M.R."/>
            <person name="Grosse-Wilde E."/>
            <person name="Heckel D.G."/>
            <person name="Herndon N."/>
            <person name="Jiang H."/>
            <person name="Papanicolaou A."/>
            <person name="Qu J."/>
            <person name="Soulages J.L."/>
            <person name="Vogel H."/>
            <person name="Walters J."/>
            <person name="Waterhouse R.M."/>
            <person name="Ahn S.J."/>
            <person name="Almeida F.C."/>
            <person name="An C."/>
            <person name="Aqrawi P."/>
            <person name="Bretschneider A."/>
            <person name="Bryant W.B."/>
            <person name="Bucks S."/>
            <person name="Chao H."/>
            <person name="Chevignon G."/>
            <person name="Christen J.M."/>
            <person name="Clarke D.F."/>
            <person name="Dittmer N.T."/>
            <person name="Ferguson L.C.F."/>
            <person name="Garavelou S."/>
            <person name="Gordon K.H.J."/>
            <person name="Gunaratna R.T."/>
            <person name="Han Y."/>
            <person name="Hauser F."/>
            <person name="He Y."/>
            <person name="Heidel-Fischer H."/>
            <person name="Hirsh A."/>
            <person name="Hu Y."/>
            <person name="Jiang H."/>
            <person name="Kalra D."/>
            <person name="Klinner C."/>
            <person name="Konig C."/>
            <person name="Kovar C."/>
            <person name="Kroll A.R."/>
            <person name="Kuwar S.S."/>
            <person name="Lee S.L."/>
            <person name="Lehman R."/>
            <person name="Li K."/>
            <person name="Li Z."/>
            <person name="Liang H."/>
            <person name="Lovelace S."/>
            <person name="Lu Z."/>
            <person name="Mansfield J.H."/>
            <person name="McCulloch K.J."/>
            <person name="Mathew T."/>
            <person name="Morton B."/>
            <person name="Muzny D.M."/>
            <person name="Neunemann D."/>
            <person name="Ongeri F."/>
            <person name="Pauchet Y."/>
            <person name="Pu L.L."/>
            <person name="Pyrousis I."/>
            <person name="Rao X.J."/>
            <person name="Redding A."/>
            <person name="Roesel C."/>
            <person name="Sanchez-Gracia A."/>
            <person name="Schaack S."/>
            <person name="Shukla A."/>
            <person name="Tetreau G."/>
            <person name="Wang Y."/>
            <person name="Xiong G.H."/>
            <person name="Traut W."/>
            <person name="Walsh T.K."/>
            <person name="Worley K.C."/>
            <person name="Wu D."/>
            <person name="Wu W."/>
            <person name="Wu Y.Q."/>
            <person name="Zhang X."/>
            <person name="Zou Z."/>
            <person name="Zucker H."/>
            <person name="Briscoe A.D."/>
            <person name="Burmester T."/>
            <person name="Clem R.J."/>
            <person name="Feyereisen R."/>
            <person name="Grimmelikhuijzen C.J.P."/>
            <person name="Hamodrakas S.J."/>
            <person name="Hansson B.S."/>
            <person name="Huguet E."/>
            <person name="Jermiin L.S."/>
            <person name="Lan Q."/>
            <person name="Lehman H.K."/>
            <person name="Lorenzen M."/>
            <person name="Merzendorfer H."/>
            <person name="Michalopoulos I."/>
            <person name="Morton D.B."/>
            <person name="Muthukrishnan S."/>
            <person name="Oakeshott J.G."/>
            <person name="Palmer W."/>
            <person name="Park Y."/>
            <person name="Passarelli A.L."/>
            <person name="Rozas J."/>
            <person name="Schwartz L.M."/>
            <person name="Smith W."/>
            <person name="Southgate A."/>
            <person name="Vilcinskas A."/>
            <person name="Vogt R."/>
            <person name="Wang P."/>
            <person name="Werren J."/>
            <person name="Yu X.Q."/>
            <person name="Zhou J.J."/>
            <person name="Brown S.J."/>
            <person name="Scherer S.E."/>
            <person name="Richards S."/>
            <person name="Blissard G.W."/>
        </authorList>
    </citation>
    <scope>NUCLEOTIDE SEQUENCE</scope>
</reference>
<accession>A0A921ZUJ1</accession>
<organism evidence="1 2">
    <name type="scientific">Manduca sexta</name>
    <name type="common">Tobacco hawkmoth</name>
    <name type="synonym">Tobacco hornworm</name>
    <dbReference type="NCBI Taxonomy" id="7130"/>
    <lineage>
        <taxon>Eukaryota</taxon>
        <taxon>Metazoa</taxon>
        <taxon>Ecdysozoa</taxon>
        <taxon>Arthropoda</taxon>
        <taxon>Hexapoda</taxon>
        <taxon>Insecta</taxon>
        <taxon>Pterygota</taxon>
        <taxon>Neoptera</taxon>
        <taxon>Endopterygota</taxon>
        <taxon>Lepidoptera</taxon>
        <taxon>Glossata</taxon>
        <taxon>Ditrysia</taxon>
        <taxon>Bombycoidea</taxon>
        <taxon>Sphingidae</taxon>
        <taxon>Sphinginae</taxon>
        <taxon>Sphingini</taxon>
        <taxon>Manduca</taxon>
    </lineage>
</organism>
<evidence type="ECO:0000313" key="1">
    <source>
        <dbReference type="EMBL" id="KAG6464233.1"/>
    </source>
</evidence>